<feature type="transmembrane region" description="Helical" evidence="1">
    <location>
        <begin position="90"/>
        <end position="110"/>
    </location>
</feature>
<reference evidence="2 3" key="1">
    <citation type="submission" date="2023-03" db="EMBL/GenBank/DDBJ databases">
        <title>Paludisphaera mucosa sp. nov. a novel planctomycete from northern fen.</title>
        <authorList>
            <person name="Ivanova A."/>
        </authorList>
    </citation>
    <scope>NUCLEOTIDE SEQUENCE [LARGE SCALE GENOMIC DNA]</scope>
    <source>
        <strain evidence="2 3">Pla2</strain>
    </source>
</reference>
<keyword evidence="1" id="KW-1133">Transmembrane helix</keyword>
<protein>
    <submittedName>
        <fullName evidence="2">DUF5690 family protein</fullName>
    </submittedName>
</protein>
<evidence type="ECO:0000313" key="2">
    <source>
        <dbReference type="EMBL" id="MDG3004706.1"/>
    </source>
</evidence>
<dbReference type="InterPro" id="IPR043745">
    <property type="entry name" value="DUF5690"/>
</dbReference>
<feature type="transmembrane region" description="Helical" evidence="1">
    <location>
        <begin position="230"/>
        <end position="249"/>
    </location>
</feature>
<name>A0ABT6FB30_9BACT</name>
<dbReference type="Proteomes" id="UP001216907">
    <property type="component" value="Unassembled WGS sequence"/>
</dbReference>
<evidence type="ECO:0000313" key="3">
    <source>
        <dbReference type="Proteomes" id="UP001216907"/>
    </source>
</evidence>
<feature type="transmembrane region" description="Helical" evidence="1">
    <location>
        <begin position="21"/>
        <end position="40"/>
    </location>
</feature>
<feature type="transmembrane region" description="Helical" evidence="1">
    <location>
        <begin position="323"/>
        <end position="344"/>
    </location>
</feature>
<dbReference type="InterPro" id="IPR036259">
    <property type="entry name" value="MFS_trans_sf"/>
</dbReference>
<feature type="transmembrane region" description="Helical" evidence="1">
    <location>
        <begin position="149"/>
        <end position="170"/>
    </location>
</feature>
<comment type="caution">
    <text evidence="2">The sequence shown here is derived from an EMBL/GenBank/DDBJ whole genome shotgun (WGS) entry which is preliminary data.</text>
</comment>
<dbReference type="SUPFAM" id="SSF103473">
    <property type="entry name" value="MFS general substrate transporter"/>
    <property type="match status" value="1"/>
</dbReference>
<feature type="transmembrane region" description="Helical" evidence="1">
    <location>
        <begin position="116"/>
        <end position="137"/>
    </location>
</feature>
<feature type="transmembrane region" description="Helical" evidence="1">
    <location>
        <begin position="399"/>
        <end position="419"/>
    </location>
</feature>
<evidence type="ECO:0000256" key="1">
    <source>
        <dbReference type="SAM" id="Phobius"/>
    </source>
</evidence>
<keyword evidence="3" id="KW-1185">Reference proteome</keyword>
<feature type="transmembrane region" description="Helical" evidence="1">
    <location>
        <begin position="364"/>
        <end position="387"/>
    </location>
</feature>
<organism evidence="2 3">
    <name type="scientific">Paludisphaera mucosa</name>
    <dbReference type="NCBI Taxonomy" id="3030827"/>
    <lineage>
        <taxon>Bacteria</taxon>
        <taxon>Pseudomonadati</taxon>
        <taxon>Planctomycetota</taxon>
        <taxon>Planctomycetia</taxon>
        <taxon>Isosphaerales</taxon>
        <taxon>Isosphaeraceae</taxon>
        <taxon>Paludisphaera</taxon>
    </lineage>
</organism>
<gene>
    <name evidence="2" type="ORF">PZE19_13035</name>
</gene>
<dbReference type="Pfam" id="PF18943">
    <property type="entry name" value="DUF5690"/>
    <property type="match status" value="1"/>
</dbReference>
<feature type="transmembrane region" description="Helical" evidence="1">
    <location>
        <begin position="269"/>
        <end position="291"/>
    </location>
</feature>
<keyword evidence="1" id="KW-0812">Transmembrane</keyword>
<sequence length="433" mass="45733">MNRPASRSVSPFMRGRPRLAASAWAVVAAFGAYFCTYAFRKPWTAAVFADSTVWGVAEKSVLVVAQVLGYMLAKFVGIRVIAEVSPGARTLGIVLLIASAELSLVLFAAAPSPIHVAGLFLNGLSLGMVFGLILGFLEGRRHTEALTAGLCASFIMADGACKSVGAWLLGRGLSERWMPAAAGLLFLGPACLFAWMLSKVPSPDPEDLEHRSERTPMDGADRAAMLRRHFVGIAAIVAAYLLVTVARGVRADFAPEIWKALGSPAAPATFSNSEALVALGVLVANGLSVLIVDNRRAFFASIAVGLAGCALIVAALVGLRGGWVGSFPFMVMLGLGLYLPYVAIHTTMFERLIAMTRERGNLGFLMYVADAAGYLAYAALVLFRGWLPVAGDPLPFFVATWWSMGVLASLGLGVAWIYFASRSAGLVPAEVGA</sequence>
<accession>A0ABT6FB30</accession>
<keyword evidence="1" id="KW-0472">Membrane</keyword>
<dbReference type="EMBL" id="JARRAG010000002">
    <property type="protein sequence ID" value="MDG3004706.1"/>
    <property type="molecule type" value="Genomic_DNA"/>
</dbReference>
<proteinExistence type="predicted"/>
<feature type="transmembrane region" description="Helical" evidence="1">
    <location>
        <begin position="60"/>
        <end position="78"/>
    </location>
</feature>
<feature type="transmembrane region" description="Helical" evidence="1">
    <location>
        <begin position="176"/>
        <end position="197"/>
    </location>
</feature>
<dbReference type="RefSeq" id="WP_277861060.1">
    <property type="nucleotide sequence ID" value="NZ_JARRAG010000002.1"/>
</dbReference>
<feature type="transmembrane region" description="Helical" evidence="1">
    <location>
        <begin position="298"/>
        <end position="317"/>
    </location>
</feature>